<dbReference type="Proteomes" id="UP000007879">
    <property type="component" value="Unassembled WGS sequence"/>
</dbReference>
<name>A0AAN0K0A0_AMPQE</name>
<dbReference type="AlphaFoldDB" id="A0AAN0K0A0"/>
<keyword evidence="3" id="KW-1185">Reference proteome</keyword>
<dbReference type="RefSeq" id="XP_019862587.1">
    <property type="nucleotide sequence ID" value="XM_020007028.1"/>
</dbReference>
<dbReference type="GeneID" id="109591263"/>
<reference evidence="3" key="1">
    <citation type="journal article" date="2010" name="Nature">
        <title>The Amphimedon queenslandica genome and the evolution of animal complexity.</title>
        <authorList>
            <person name="Srivastava M."/>
            <person name="Simakov O."/>
            <person name="Chapman J."/>
            <person name="Fahey B."/>
            <person name="Gauthier M.E."/>
            <person name="Mitros T."/>
            <person name="Richards G.S."/>
            <person name="Conaco C."/>
            <person name="Dacre M."/>
            <person name="Hellsten U."/>
            <person name="Larroux C."/>
            <person name="Putnam N.H."/>
            <person name="Stanke M."/>
            <person name="Adamska M."/>
            <person name="Darling A."/>
            <person name="Degnan S.M."/>
            <person name="Oakley T.H."/>
            <person name="Plachetzki D.C."/>
            <person name="Zhai Y."/>
            <person name="Adamski M."/>
            <person name="Calcino A."/>
            <person name="Cummins S.F."/>
            <person name="Goodstein D.M."/>
            <person name="Harris C."/>
            <person name="Jackson D.J."/>
            <person name="Leys S.P."/>
            <person name="Shu S."/>
            <person name="Woodcroft B.J."/>
            <person name="Vervoort M."/>
            <person name="Kosik K.S."/>
            <person name="Manning G."/>
            <person name="Degnan B.M."/>
            <person name="Rokhsar D.S."/>
        </authorList>
    </citation>
    <scope>NUCLEOTIDE SEQUENCE [LARGE SCALE GENOMIC DNA]</scope>
</reference>
<proteinExistence type="predicted"/>
<dbReference type="EnsemblMetazoa" id="XM_020007028.1">
    <property type="protein sequence ID" value="XP_019862587.1"/>
    <property type="gene ID" value="LOC109591263"/>
</dbReference>
<accession>A0AAN0K0A0</accession>
<protein>
    <submittedName>
        <fullName evidence="2">Uncharacterized protein</fullName>
    </submittedName>
</protein>
<reference evidence="2" key="2">
    <citation type="submission" date="2024-06" db="UniProtKB">
        <authorList>
            <consortium name="EnsemblMetazoa"/>
        </authorList>
    </citation>
    <scope>IDENTIFICATION</scope>
</reference>
<sequence length="439" mass="49842">MEMHPACKILAHYTSNKSLVTALPQLTALLYSEVMKEKAVSINVPGEALLIQIKEAVCIDYQKLEAFAKILCEITPTAEIGNAILSEYREVYCSDELIKPNDSNVEEWKIYFPMNMTSEFKLMRLSLGHTFFKVGSIMMSNPQSPTLDYIKYVLGVYDKALRPQVAQCQDILSILQLCAGVLIFVNKFNLEEAKPVIEEYKEAVEELKETKLSQCLKEKFSYASPLECEIITIVVDKDANELTLKDVQRLSTAVFENSSRHVKLKVVTDDNSFTITFFFSLILSEQLITAALNNIDVLKENKVKRLTIGYCTVYEVKDTSTATTTEIDEYTSSLSTSSGFMKQLLMLSLSIQLINCKEEEIIIMKEEAESMKKILDTKNKMLSASIAESERFKKIAAETSQLLQEKVSHLTEHEEEIENSKEIKELLEKQLALFQSEKE</sequence>
<organism evidence="2 3">
    <name type="scientific">Amphimedon queenslandica</name>
    <name type="common">Sponge</name>
    <dbReference type="NCBI Taxonomy" id="400682"/>
    <lineage>
        <taxon>Eukaryota</taxon>
        <taxon>Metazoa</taxon>
        <taxon>Porifera</taxon>
        <taxon>Demospongiae</taxon>
        <taxon>Heteroscleromorpha</taxon>
        <taxon>Haplosclerida</taxon>
        <taxon>Niphatidae</taxon>
        <taxon>Amphimedon</taxon>
    </lineage>
</organism>
<keyword evidence="1" id="KW-0175">Coiled coil</keyword>
<evidence type="ECO:0000313" key="2">
    <source>
        <dbReference type="EnsemblMetazoa" id="XP_019862587.1"/>
    </source>
</evidence>
<dbReference type="KEGG" id="aqu:109591263"/>
<evidence type="ECO:0000256" key="1">
    <source>
        <dbReference type="SAM" id="Coils"/>
    </source>
</evidence>
<evidence type="ECO:0000313" key="3">
    <source>
        <dbReference type="Proteomes" id="UP000007879"/>
    </source>
</evidence>
<feature type="coiled-coil region" evidence="1">
    <location>
        <begin position="403"/>
        <end position="437"/>
    </location>
</feature>